<name>A0A238ZR10_9PSEU</name>
<keyword evidence="3" id="KW-1133">Transmembrane helix</keyword>
<dbReference type="EMBL" id="FZNW01000024">
    <property type="protein sequence ID" value="SNR85805.1"/>
    <property type="molecule type" value="Genomic_DNA"/>
</dbReference>
<evidence type="ECO:0000313" key="4">
    <source>
        <dbReference type="EMBL" id="SNR85805.1"/>
    </source>
</evidence>
<keyword evidence="5" id="KW-1185">Reference proteome</keyword>
<reference evidence="4 5" key="1">
    <citation type="submission" date="2017-06" db="EMBL/GenBank/DDBJ databases">
        <authorList>
            <person name="Kim H.J."/>
            <person name="Triplett B.A."/>
        </authorList>
    </citation>
    <scope>NUCLEOTIDE SEQUENCE [LARGE SCALE GENOMIC DNA]</scope>
    <source>
        <strain evidence="4 5">DSM 45207</strain>
    </source>
</reference>
<keyword evidence="2 3" id="KW-0472">Membrane</keyword>
<accession>A0A238ZR10</accession>
<comment type="subcellular location">
    <subcellularLocation>
        <location evidence="1">Membrane</location>
    </subcellularLocation>
</comment>
<sequence>MRLLGSRRIATSGDPVRDSLLVLTVLAVLAAGWFGWSWASAAQDSELSVANERDAALEAATEGLVALHTIDHRSIEDDLDEWLAVTAGDLHEDLRGGRESQRDRAERDETVSTARMLRAAVTDIDPYQDSARVIAVLEVDLAGGGEEAVSETRRMNASLADTDDGWKITGVEVAS</sequence>
<dbReference type="RefSeq" id="WP_089303106.1">
    <property type="nucleotide sequence ID" value="NZ_FZNW01000024.1"/>
</dbReference>
<dbReference type="Proteomes" id="UP000198348">
    <property type="component" value="Unassembled WGS sequence"/>
</dbReference>
<dbReference type="OrthoDB" id="3638080at2"/>
<gene>
    <name evidence="4" type="ORF">SAMN06265360_12421</name>
</gene>
<dbReference type="PANTHER" id="PTHR37042">
    <property type="entry name" value="OUTER MEMBRANE PROTEIN RV1973"/>
    <property type="match status" value="1"/>
</dbReference>
<evidence type="ECO:0000313" key="5">
    <source>
        <dbReference type="Proteomes" id="UP000198348"/>
    </source>
</evidence>
<dbReference type="PANTHER" id="PTHR37042:SF4">
    <property type="entry name" value="OUTER MEMBRANE PROTEIN RV1973"/>
    <property type="match status" value="1"/>
</dbReference>
<keyword evidence="3" id="KW-0812">Transmembrane</keyword>
<feature type="transmembrane region" description="Helical" evidence="3">
    <location>
        <begin position="20"/>
        <end position="39"/>
    </location>
</feature>
<proteinExistence type="predicted"/>
<organism evidence="4 5">
    <name type="scientific">Haloechinothrix alba</name>
    <dbReference type="NCBI Taxonomy" id="664784"/>
    <lineage>
        <taxon>Bacteria</taxon>
        <taxon>Bacillati</taxon>
        <taxon>Actinomycetota</taxon>
        <taxon>Actinomycetes</taxon>
        <taxon>Pseudonocardiales</taxon>
        <taxon>Pseudonocardiaceae</taxon>
        <taxon>Haloechinothrix</taxon>
    </lineage>
</organism>
<dbReference type="GO" id="GO:0016020">
    <property type="term" value="C:membrane"/>
    <property type="evidence" value="ECO:0007669"/>
    <property type="project" value="UniProtKB-SubCell"/>
</dbReference>
<protein>
    <submittedName>
        <fullName evidence="4">Mce-associated membrane protein</fullName>
    </submittedName>
</protein>
<dbReference type="AlphaFoldDB" id="A0A238ZR10"/>
<evidence type="ECO:0000256" key="3">
    <source>
        <dbReference type="SAM" id="Phobius"/>
    </source>
</evidence>
<evidence type="ECO:0000256" key="1">
    <source>
        <dbReference type="ARBA" id="ARBA00004370"/>
    </source>
</evidence>
<evidence type="ECO:0000256" key="2">
    <source>
        <dbReference type="ARBA" id="ARBA00023136"/>
    </source>
</evidence>